<name>A0A4R0YNH5_9GAMM</name>
<dbReference type="PROSITE" id="PS51257">
    <property type="entry name" value="PROKAR_LIPOPROTEIN"/>
    <property type="match status" value="1"/>
</dbReference>
<organism evidence="1 2">
    <name type="scientific">Dyella soli</name>
    <dbReference type="NCBI Taxonomy" id="522319"/>
    <lineage>
        <taxon>Bacteria</taxon>
        <taxon>Pseudomonadati</taxon>
        <taxon>Pseudomonadota</taxon>
        <taxon>Gammaproteobacteria</taxon>
        <taxon>Lysobacterales</taxon>
        <taxon>Rhodanobacteraceae</taxon>
        <taxon>Dyella</taxon>
    </lineage>
</organism>
<dbReference type="EMBL" id="SJTG01000003">
    <property type="protein sequence ID" value="TCI09117.1"/>
    <property type="molecule type" value="Genomic_DNA"/>
</dbReference>
<reference evidence="1 2" key="1">
    <citation type="submission" date="2019-02" db="EMBL/GenBank/DDBJ databases">
        <title>Dyella amyloliquefaciens sp. nov., isolated from forest soil.</title>
        <authorList>
            <person name="Gao Z.-H."/>
            <person name="Qiu L.-H."/>
        </authorList>
    </citation>
    <scope>NUCLEOTIDE SEQUENCE [LARGE SCALE GENOMIC DNA]</scope>
    <source>
        <strain evidence="1 2">KACC 12747</strain>
    </source>
</reference>
<dbReference type="RefSeq" id="WP_131411204.1">
    <property type="nucleotide sequence ID" value="NZ_SJTG01000003.1"/>
</dbReference>
<keyword evidence="2" id="KW-1185">Reference proteome</keyword>
<evidence type="ECO:0000313" key="1">
    <source>
        <dbReference type="EMBL" id="TCI09117.1"/>
    </source>
</evidence>
<accession>A0A4R0YNH5</accession>
<dbReference type="AlphaFoldDB" id="A0A4R0YNH5"/>
<comment type="caution">
    <text evidence="1">The sequence shown here is derived from an EMBL/GenBank/DDBJ whole genome shotgun (WGS) entry which is preliminary data.</text>
</comment>
<sequence length="174" mass="19096">MAIRHYLLAALAALALSGCGIKRTNIPDTASMPQGSGVMVARVVFVQRNAAGDEPAPALTAIKTTNLTVASLILDLHPGENFTVMSLPAGNYTWRGLYVGRRNSEFRNRLPFEIQAGKINYVGDIVVTLDWNDLTRYGMRVRSNLAASETYVHEVYPQLSGHYPMVASLTEDDR</sequence>
<proteinExistence type="predicted"/>
<protein>
    <submittedName>
        <fullName evidence="1">Uncharacterized protein</fullName>
    </submittedName>
</protein>
<dbReference type="Proteomes" id="UP000291822">
    <property type="component" value="Unassembled WGS sequence"/>
</dbReference>
<gene>
    <name evidence="1" type="ORF">EZM97_23040</name>
</gene>
<evidence type="ECO:0000313" key="2">
    <source>
        <dbReference type="Proteomes" id="UP000291822"/>
    </source>
</evidence>